<evidence type="ECO:0000313" key="2">
    <source>
        <dbReference type="EMBL" id="MEB5476786.1"/>
    </source>
</evidence>
<comment type="caution">
    <text evidence="2">The sequence shown here is derived from an EMBL/GenBank/DDBJ whole genome shotgun (WGS) entry which is preliminary data.</text>
</comment>
<dbReference type="Proteomes" id="UP001339883">
    <property type="component" value="Unassembled WGS sequence"/>
</dbReference>
<keyword evidence="3" id="KW-1185">Reference proteome</keyword>
<feature type="signal peptide" evidence="1">
    <location>
        <begin position="1"/>
        <end position="22"/>
    </location>
</feature>
<feature type="chain" id="PRO_5046945068" evidence="1">
    <location>
        <begin position="23"/>
        <end position="92"/>
    </location>
</feature>
<evidence type="ECO:0000256" key="1">
    <source>
        <dbReference type="SAM" id="SignalP"/>
    </source>
</evidence>
<evidence type="ECO:0000313" key="3">
    <source>
        <dbReference type="Proteomes" id="UP001339883"/>
    </source>
</evidence>
<organism evidence="2 3">
    <name type="scientific">Acinetobacter pollinis</name>
    <dbReference type="NCBI Taxonomy" id="2605270"/>
    <lineage>
        <taxon>Bacteria</taxon>
        <taxon>Pseudomonadati</taxon>
        <taxon>Pseudomonadota</taxon>
        <taxon>Gammaproteobacteria</taxon>
        <taxon>Moraxellales</taxon>
        <taxon>Moraxellaceae</taxon>
        <taxon>Acinetobacter</taxon>
    </lineage>
</organism>
<protein>
    <submittedName>
        <fullName evidence="2">Uncharacterized protein</fullName>
    </submittedName>
</protein>
<gene>
    <name evidence="2" type="ORF">I2F25_06975</name>
</gene>
<name>A0ABU6DSG4_9GAMM</name>
<dbReference type="EMBL" id="VTDN01000004">
    <property type="protein sequence ID" value="MEB5476786.1"/>
    <property type="molecule type" value="Genomic_DNA"/>
</dbReference>
<sequence length="92" mass="10498">MNKLFLVGLFLLGSAQINIVQAGNIGDITVKTATSNYNLTMRQVWSMHWSPAFNKCRANYPQTKSVQLQRFVLNEQMSPANLFSLWTCRDTK</sequence>
<accession>A0ABU6DSG4</accession>
<reference evidence="2 3" key="1">
    <citation type="submission" date="2019-08" db="EMBL/GenBank/DDBJ databases">
        <title>Five species of Acinetobacter isolated from floral nectar and animal pollinators.</title>
        <authorList>
            <person name="Hendry T.A."/>
        </authorList>
    </citation>
    <scope>NUCLEOTIDE SEQUENCE [LARGE SCALE GENOMIC DNA]</scope>
    <source>
        <strain evidence="2 3">MD18.27</strain>
    </source>
</reference>
<dbReference type="RefSeq" id="WP_325775239.1">
    <property type="nucleotide sequence ID" value="NZ_VTDN01000004.1"/>
</dbReference>
<keyword evidence="1" id="KW-0732">Signal</keyword>
<proteinExistence type="predicted"/>